<feature type="region of interest" description="Disordered" evidence="1">
    <location>
        <begin position="206"/>
        <end position="235"/>
    </location>
</feature>
<accession>A0A9P1IE70</accession>
<feature type="transmembrane region" description="Helical" evidence="2">
    <location>
        <begin position="247"/>
        <end position="269"/>
    </location>
</feature>
<keyword evidence="2" id="KW-0812">Transmembrane</keyword>
<dbReference type="EMBL" id="CANHGI010000002">
    <property type="protein sequence ID" value="CAI5443491.1"/>
    <property type="molecule type" value="Genomic_DNA"/>
</dbReference>
<evidence type="ECO:0000313" key="3">
    <source>
        <dbReference type="EMBL" id="CAI5443491.1"/>
    </source>
</evidence>
<name>A0A9P1IE70_9PELO</name>
<gene>
    <name evidence="3" type="ORF">CAMP_LOCUS6128</name>
</gene>
<reference evidence="3" key="1">
    <citation type="submission" date="2022-11" db="EMBL/GenBank/DDBJ databases">
        <authorList>
            <person name="Kikuchi T."/>
        </authorList>
    </citation>
    <scope>NUCLEOTIDE SEQUENCE</scope>
    <source>
        <strain evidence="3">PS1010</strain>
    </source>
</reference>
<sequence>MSFGSPILGIVENYVNKKFERKLEAGISEKKPKKKDEKKKWRQIFGETFMGEAMLADERFEWICPANFYQSEFNETLNLSQVSKDKKARRYRDREMPVNHNYFVNMRLSASLKVYAGYGAIVVHSVDLNGKTLEIVQDTSFDMSILASESLPFVQITNNYGKGYINIDLQYNPSNNFHLRSILHGGNDKSVNIKIKNHGGSGDKFEHFDISNPPPNPKYKESPKSGEESEKKSTKKSKSLILSRNDIFVYIGLVCFIFSLVFLILPFFVRKNNDFYLLEHYDYYQDCDELQ</sequence>
<dbReference type="Proteomes" id="UP001152747">
    <property type="component" value="Unassembled WGS sequence"/>
</dbReference>
<comment type="caution">
    <text evidence="3">The sequence shown here is derived from an EMBL/GenBank/DDBJ whole genome shotgun (WGS) entry which is preliminary data.</text>
</comment>
<feature type="compositionally biased region" description="Basic and acidic residues" evidence="1">
    <location>
        <begin position="218"/>
        <end position="232"/>
    </location>
</feature>
<evidence type="ECO:0000256" key="2">
    <source>
        <dbReference type="SAM" id="Phobius"/>
    </source>
</evidence>
<evidence type="ECO:0000256" key="1">
    <source>
        <dbReference type="SAM" id="MobiDB-lite"/>
    </source>
</evidence>
<keyword evidence="2" id="KW-1133">Transmembrane helix</keyword>
<organism evidence="3 4">
    <name type="scientific">Caenorhabditis angaria</name>
    <dbReference type="NCBI Taxonomy" id="860376"/>
    <lineage>
        <taxon>Eukaryota</taxon>
        <taxon>Metazoa</taxon>
        <taxon>Ecdysozoa</taxon>
        <taxon>Nematoda</taxon>
        <taxon>Chromadorea</taxon>
        <taxon>Rhabditida</taxon>
        <taxon>Rhabditina</taxon>
        <taxon>Rhabditomorpha</taxon>
        <taxon>Rhabditoidea</taxon>
        <taxon>Rhabditidae</taxon>
        <taxon>Peloderinae</taxon>
        <taxon>Caenorhabditis</taxon>
    </lineage>
</organism>
<dbReference type="AlphaFoldDB" id="A0A9P1IE70"/>
<evidence type="ECO:0000313" key="4">
    <source>
        <dbReference type="Proteomes" id="UP001152747"/>
    </source>
</evidence>
<protein>
    <submittedName>
        <fullName evidence="3">Uncharacterized protein</fullName>
    </submittedName>
</protein>
<keyword evidence="2" id="KW-0472">Membrane</keyword>
<proteinExistence type="predicted"/>
<keyword evidence="4" id="KW-1185">Reference proteome</keyword>